<dbReference type="AlphaFoldDB" id="B1BZJ5"/>
<accession>B1BZJ5</accession>
<dbReference type="Proteomes" id="UP000004910">
    <property type="component" value="Unassembled WGS sequence"/>
</dbReference>
<keyword evidence="2" id="KW-1185">Reference proteome</keyword>
<dbReference type="RefSeq" id="WP_004609536.1">
    <property type="nucleotide sequence ID" value="NZ_CP102275.1"/>
</dbReference>
<organism evidence="1 2">
    <name type="scientific">Thomasclavelia spiroformis DSM 1552</name>
    <dbReference type="NCBI Taxonomy" id="428126"/>
    <lineage>
        <taxon>Bacteria</taxon>
        <taxon>Bacillati</taxon>
        <taxon>Bacillota</taxon>
        <taxon>Erysipelotrichia</taxon>
        <taxon>Erysipelotrichales</taxon>
        <taxon>Coprobacillaceae</taxon>
        <taxon>Thomasclavelia</taxon>
    </lineage>
</organism>
<protein>
    <submittedName>
        <fullName evidence="1">Uncharacterized protein</fullName>
    </submittedName>
</protein>
<gene>
    <name evidence="1" type="ORF">CLOSPI_00372</name>
</gene>
<evidence type="ECO:0000313" key="2">
    <source>
        <dbReference type="Proteomes" id="UP000004910"/>
    </source>
</evidence>
<dbReference type="GeneID" id="94018186"/>
<reference evidence="1" key="1">
    <citation type="submission" date="2008-02" db="EMBL/GenBank/DDBJ databases">
        <authorList>
            <person name="Fulton L."/>
            <person name="Clifton S."/>
            <person name="Fulton B."/>
            <person name="Xu J."/>
            <person name="Minx P."/>
            <person name="Pepin K.H."/>
            <person name="Johnson M."/>
            <person name="Thiruvilangam P."/>
            <person name="Bhonagiri V."/>
            <person name="Nash W.E."/>
            <person name="Mardis E.R."/>
            <person name="Wilson R.K."/>
        </authorList>
    </citation>
    <scope>NUCLEOTIDE SEQUENCE [LARGE SCALE GENOMIC DNA]</scope>
    <source>
        <strain evidence="1">DSM 1552</strain>
    </source>
</reference>
<dbReference type="HOGENOM" id="CLU_2116765_0_0_9"/>
<comment type="caution">
    <text evidence="1">The sequence shown here is derived from an EMBL/GenBank/DDBJ whole genome shotgun (WGS) entry which is preliminary data.</text>
</comment>
<evidence type="ECO:0000313" key="1">
    <source>
        <dbReference type="EMBL" id="EDS75842.1"/>
    </source>
</evidence>
<dbReference type="EMBL" id="ABIK02000004">
    <property type="protein sequence ID" value="EDS75842.1"/>
    <property type="molecule type" value="Genomic_DNA"/>
</dbReference>
<dbReference type="STRING" id="428126.CLOSPI_00372"/>
<proteinExistence type="predicted"/>
<name>B1BZJ5_9FIRM</name>
<reference evidence="1" key="2">
    <citation type="submission" date="2014-06" db="EMBL/GenBank/DDBJ databases">
        <title>Draft genome sequence of Clostridium spiroforme (DSM 1552).</title>
        <authorList>
            <person name="Sudarsanam P."/>
            <person name="Ley R."/>
            <person name="Guruge J."/>
            <person name="Turnbaugh P.J."/>
            <person name="Mahowald M."/>
            <person name="Liep D."/>
            <person name="Gordon J."/>
        </authorList>
    </citation>
    <scope>NUCLEOTIDE SEQUENCE</scope>
    <source>
        <strain evidence="1">DSM 1552</strain>
    </source>
</reference>
<sequence length="114" mass="13787">MRCQIGIKTRYFATFLSISLDKEIDYFEYQGQLYYFNKVNNFTNYYPYYVNALGLNGFRLVMNCFNHPVSMDYMLYTYQIEEYHLDSFINLSLQLINKTIEIIKIKESWCTILD</sequence>